<keyword evidence="1" id="KW-1133">Transmembrane helix</keyword>
<dbReference type="InterPro" id="IPR007165">
    <property type="entry name" value="Phage_holin_4_2"/>
</dbReference>
<organism evidence="2 3">
    <name type="scientific">Candidatus Atopostipes pullistercoris</name>
    <dbReference type="NCBI Taxonomy" id="2838467"/>
    <lineage>
        <taxon>Bacteria</taxon>
        <taxon>Bacillati</taxon>
        <taxon>Bacillota</taxon>
        <taxon>Bacilli</taxon>
        <taxon>Lactobacillales</taxon>
        <taxon>Carnobacteriaceae</taxon>
        <taxon>Atopostipes</taxon>
    </lineage>
</organism>
<dbReference type="PANTHER" id="PTHR37309">
    <property type="entry name" value="SLR0284 PROTEIN"/>
    <property type="match status" value="1"/>
</dbReference>
<name>A0A9D2JX73_9LACT</name>
<reference evidence="2" key="2">
    <citation type="submission" date="2021-04" db="EMBL/GenBank/DDBJ databases">
        <authorList>
            <person name="Gilroy R."/>
        </authorList>
    </citation>
    <scope>NUCLEOTIDE SEQUENCE</scope>
    <source>
        <strain evidence="2">CHK169-4300</strain>
    </source>
</reference>
<proteinExistence type="predicted"/>
<keyword evidence="1" id="KW-0472">Membrane</keyword>
<dbReference type="AlphaFoldDB" id="A0A9D2JX73"/>
<dbReference type="PANTHER" id="PTHR37309:SF1">
    <property type="entry name" value="SLR0284 PROTEIN"/>
    <property type="match status" value="1"/>
</dbReference>
<evidence type="ECO:0000313" key="3">
    <source>
        <dbReference type="Proteomes" id="UP000824106"/>
    </source>
</evidence>
<feature type="transmembrane region" description="Helical" evidence="1">
    <location>
        <begin position="88"/>
        <end position="106"/>
    </location>
</feature>
<accession>A0A9D2JX73</accession>
<feature type="transmembrane region" description="Helical" evidence="1">
    <location>
        <begin position="7"/>
        <end position="26"/>
    </location>
</feature>
<dbReference type="Proteomes" id="UP000824106">
    <property type="component" value="Unassembled WGS sequence"/>
</dbReference>
<feature type="transmembrane region" description="Helical" evidence="1">
    <location>
        <begin position="57"/>
        <end position="76"/>
    </location>
</feature>
<comment type="caution">
    <text evidence="2">The sequence shown here is derived from an EMBL/GenBank/DDBJ whole genome shotgun (WGS) entry which is preliminary data.</text>
</comment>
<protein>
    <submittedName>
        <fullName evidence="2">Phage holin family protein</fullName>
    </submittedName>
</protein>
<evidence type="ECO:0000256" key="1">
    <source>
        <dbReference type="SAM" id="Phobius"/>
    </source>
</evidence>
<evidence type="ECO:0000313" key="2">
    <source>
        <dbReference type="EMBL" id="HIZ70955.1"/>
    </source>
</evidence>
<gene>
    <name evidence="2" type="ORF">H9808_04240</name>
</gene>
<dbReference type="Pfam" id="PF04020">
    <property type="entry name" value="Phage_holin_4_2"/>
    <property type="match status" value="1"/>
</dbReference>
<reference evidence="2" key="1">
    <citation type="journal article" date="2021" name="PeerJ">
        <title>Extensive microbial diversity within the chicken gut microbiome revealed by metagenomics and culture.</title>
        <authorList>
            <person name="Gilroy R."/>
            <person name="Ravi A."/>
            <person name="Getino M."/>
            <person name="Pursley I."/>
            <person name="Horton D.L."/>
            <person name="Alikhan N.F."/>
            <person name="Baker D."/>
            <person name="Gharbi K."/>
            <person name="Hall N."/>
            <person name="Watson M."/>
            <person name="Adriaenssens E.M."/>
            <person name="Foster-Nyarko E."/>
            <person name="Jarju S."/>
            <person name="Secka A."/>
            <person name="Antonio M."/>
            <person name="Oren A."/>
            <person name="Chaudhuri R.R."/>
            <person name="La Ragione R."/>
            <person name="Hildebrand F."/>
            <person name="Pallen M.J."/>
        </authorList>
    </citation>
    <scope>NUCLEOTIDE SEQUENCE</scope>
    <source>
        <strain evidence="2">CHK169-4300</strain>
    </source>
</reference>
<keyword evidence="1" id="KW-0812">Transmembrane</keyword>
<feature type="transmembrane region" description="Helical" evidence="1">
    <location>
        <begin position="32"/>
        <end position="50"/>
    </location>
</feature>
<sequence length="109" mass="12317">MKWWQRVLLNTVIFLVLANFLNGFYVYEWQSAVLAAVILSVLNAFVKPIITIFSLPFTLVTLGLFYFVINGLMIWLTSYFVTGFGVRSFGQAILVSIILSLVNSLVTTE</sequence>
<dbReference type="EMBL" id="DXAZ01000057">
    <property type="protein sequence ID" value="HIZ70955.1"/>
    <property type="molecule type" value="Genomic_DNA"/>
</dbReference>